<evidence type="ECO:0000313" key="11">
    <source>
        <dbReference type="EMBL" id="ROV95062.1"/>
    </source>
</evidence>
<keyword evidence="8" id="KW-0175">Coiled coil</keyword>
<dbReference type="PROSITE" id="PS50297">
    <property type="entry name" value="ANK_REP_REGION"/>
    <property type="match status" value="6"/>
</dbReference>
<gene>
    <name evidence="11" type="ORF">VPNG_09454</name>
</gene>
<sequence>MTTASLSSSDAPIHMQRHIRLLSACVSGNEPRVRDVLAEEAWTSQADRDALRQALVKVATKGNLKVLRLLLERGADVHPRRENELSPLLKAAEGGHLAVVAELLQRGADPDWRGRNGQTALFPACIRGHDAVARALLDGGADPDGGRGGGGGGGGQAARAGDKDGRTPLLFLASEKRGRWTIETVKLLLQRDVDMDPRDAIGRTPLHWTATNGYLDFARMLLRGEFGKHANINAAQNRGKTALHLAVEHNQADFVELLLSHGAYPDEISDGRWTPLHIASEKGHEVIVAKLLAAGANVNAELSNRMTPLHWAAFNGHEEVVKLLLARPETNISVKDQFERTPLLCAAERHHKELVHMLSPARASHRLSEEAREACKQFSATVVDFGDFQEMKFRKGEVREKKKQLVFKHTVYELLYGWEDGEKKKPTVPILAKNVKWEPHFRWIHLPANNIAWVETLLAKAFVESGFRDVEGYKALAKSFDQEHRGALAHDNFMRTHCRRVPSRRPEVEETYLGVLAEQTLEPHGHAGQAAPESVITDTSENSTHKAEHKKKGKSEQIAERHPTRPKRKKGDPGNPPGTKEARMGIRQPSIASPFGSTTAFRQMVNNGKMVLFMPYLHYETHDRRLNMSETIVKARRGGRPPQDASRDELLVHAYIDQLHPRRTLDQFLYHGIDTTQRDNDQVVWRYCEKHRLEPKVFMVDQLWLWILGGDTVITCFPQRWEQPKQDPLNVVDGIVEETNAKTRPPIQTVYDLAMVITGRASGMFDRHRLDEQQYQFLDMFESSIGSVTDKESQLFSRFHRASERSTKWLKRNKRGSDSNFEHESSDDLLNIYKETRLLAEVKDIQDELNIIAVVLDSQILVLEDFQKNITEELSLEGNRKATDGIIKDIRRRFDEQQRLIRAHRNDIVRMNNQGASIYDGLTNLLDLKQKHSNALEARFAREQAIIAAKQGQTVMVFTIVTIIFLPMSFIASCFSIDLDDWGTQLTIGYVSKYMFGIGLAISFVLVAMAFLVHDISAAWKAVLGGVMSYTGCLRRGSGAQHESEDEDEKQQPDNVSTWTVRATKPGTAGAASTTAYRWHEDIDWKRRGLEGPDDYSRLSHDRVRYDHARLGLSPIRYGGDKISIRSGGQGIWSRPSRDGRRGRLSEDLERGREPPGLR</sequence>
<feature type="repeat" description="ANK" evidence="7">
    <location>
        <begin position="83"/>
        <end position="115"/>
    </location>
</feature>
<dbReference type="SUPFAM" id="SSF144083">
    <property type="entry name" value="Magnesium transport protein CorA, transmembrane region"/>
    <property type="match status" value="1"/>
</dbReference>
<dbReference type="InterPro" id="IPR002523">
    <property type="entry name" value="MgTranspt_CorA/ZnTranspt_ZntB"/>
</dbReference>
<dbReference type="OrthoDB" id="341259at2759"/>
<feature type="compositionally biased region" description="Gly residues" evidence="9">
    <location>
        <begin position="142"/>
        <end position="156"/>
    </location>
</feature>
<feature type="compositionally biased region" description="Basic and acidic residues" evidence="9">
    <location>
        <begin position="554"/>
        <end position="563"/>
    </location>
</feature>
<evidence type="ECO:0000256" key="9">
    <source>
        <dbReference type="SAM" id="MobiDB-lite"/>
    </source>
</evidence>
<keyword evidence="5 7" id="KW-0040">ANK repeat</keyword>
<protein>
    <submittedName>
        <fullName evidence="11">Uncharacterized protein</fullName>
    </submittedName>
</protein>
<feature type="repeat" description="ANK" evidence="7">
    <location>
        <begin position="201"/>
        <end position="223"/>
    </location>
</feature>
<dbReference type="SUPFAM" id="SSF48403">
    <property type="entry name" value="Ankyrin repeat"/>
    <property type="match status" value="1"/>
</dbReference>
<comment type="subcellular location">
    <subcellularLocation>
        <location evidence="1">Membrane</location>
        <topology evidence="1">Multi-pass membrane protein</topology>
    </subcellularLocation>
</comment>
<evidence type="ECO:0000313" key="12">
    <source>
        <dbReference type="Proteomes" id="UP000285146"/>
    </source>
</evidence>
<reference evidence="11 12" key="1">
    <citation type="submission" date="2015-09" db="EMBL/GenBank/DDBJ databases">
        <title>Host preference determinants of Valsa canker pathogens revealed by comparative genomics.</title>
        <authorList>
            <person name="Yin Z."/>
            <person name="Huang L."/>
        </authorList>
    </citation>
    <scope>NUCLEOTIDE SEQUENCE [LARGE SCALE GENOMIC DNA]</scope>
    <source>
        <strain evidence="11 12">SXYLt</strain>
    </source>
</reference>
<dbReference type="Pfam" id="PF12796">
    <property type="entry name" value="Ank_2"/>
    <property type="match status" value="3"/>
</dbReference>
<organism evidence="11 12">
    <name type="scientific">Cytospora leucostoma</name>
    <dbReference type="NCBI Taxonomy" id="1230097"/>
    <lineage>
        <taxon>Eukaryota</taxon>
        <taxon>Fungi</taxon>
        <taxon>Dikarya</taxon>
        <taxon>Ascomycota</taxon>
        <taxon>Pezizomycotina</taxon>
        <taxon>Sordariomycetes</taxon>
        <taxon>Sordariomycetidae</taxon>
        <taxon>Diaporthales</taxon>
        <taxon>Cytosporaceae</taxon>
        <taxon>Cytospora</taxon>
    </lineage>
</organism>
<keyword evidence="2 10" id="KW-0812">Transmembrane</keyword>
<keyword evidence="12" id="KW-1185">Reference proteome</keyword>
<evidence type="ECO:0000256" key="5">
    <source>
        <dbReference type="ARBA" id="ARBA00023043"/>
    </source>
</evidence>
<dbReference type="Pfam" id="PF01544">
    <property type="entry name" value="CorA"/>
    <property type="match status" value="1"/>
</dbReference>
<dbReference type="InterPro" id="IPR045863">
    <property type="entry name" value="CorA_TM1_TM2"/>
</dbReference>
<feature type="repeat" description="ANK" evidence="7">
    <location>
        <begin position="271"/>
        <end position="303"/>
    </location>
</feature>
<evidence type="ECO:0000256" key="6">
    <source>
        <dbReference type="ARBA" id="ARBA00023136"/>
    </source>
</evidence>
<feature type="repeat" description="ANK" evidence="7">
    <location>
        <begin position="238"/>
        <end position="270"/>
    </location>
</feature>
<dbReference type="PANTHER" id="PTHR24198:SF165">
    <property type="entry name" value="ANKYRIN REPEAT-CONTAINING PROTEIN-RELATED"/>
    <property type="match status" value="1"/>
</dbReference>
<dbReference type="Gene3D" id="1.20.58.340">
    <property type="entry name" value="Magnesium transport protein CorA, transmembrane region"/>
    <property type="match status" value="1"/>
</dbReference>
<feature type="coiled-coil region" evidence="8">
    <location>
        <begin position="887"/>
        <end position="914"/>
    </location>
</feature>
<dbReference type="SMART" id="SM00248">
    <property type="entry name" value="ANK"/>
    <property type="match status" value="9"/>
</dbReference>
<keyword evidence="3" id="KW-0677">Repeat</keyword>
<evidence type="ECO:0000256" key="3">
    <source>
        <dbReference type="ARBA" id="ARBA00022737"/>
    </source>
</evidence>
<dbReference type="Gene3D" id="1.25.40.20">
    <property type="entry name" value="Ankyrin repeat-containing domain"/>
    <property type="match status" value="3"/>
</dbReference>
<feature type="transmembrane region" description="Helical" evidence="10">
    <location>
        <begin position="991"/>
        <end position="1013"/>
    </location>
</feature>
<dbReference type="PRINTS" id="PR01415">
    <property type="entry name" value="ANKYRIN"/>
</dbReference>
<feature type="repeat" description="ANK" evidence="7">
    <location>
        <begin position="116"/>
        <end position="144"/>
    </location>
</feature>
<feature type="repeat" description="ANK" evidence="7">
    <location>
        <begin position="304"/>
        <end position="325"/>
    </location>
</feature>
<feature type="transmembrane region" description="Helical" evidence="10">
    <location>
        <begin position="955"/>
        <end position="979"/>
    </location>
</feature>
<evidence type="ECO:0000256" key="8">
    <source>
        <dbReference type="SAM" id="Coils"/>
    </source>
</evidence>
<evidence type="ECO:0000256" key="7">
    <source>
        <dbReference type="PROSITE-ProRule" id="PRU00023"/>
    </source>
</evidence>
<keyword evidence="6 10" id="KW-0472">Membrane</keyword>
<dbReference type="InParanoid" id="A0A423VVJ3"/>
<dbReference type="InterPro" id="IPR036770">
    <property type="entry name" value="Ankyrin_rpt-contain_sf"/>
</dbReference>
<dbReference type="GO" id="GO:0046873">
    <property type="term" value="F:metal ion transmembrane transporter activity"/>
    <property type="evidence" value="ECO:0007669"/>
    <property type="project" value="InterPro"/>
</dbReference>
<dbReference type="PANTHER" id="PTHR24198">
    <property type="entry name" value="ANKYRIN REPEAT AND PROTEIN KINASE DOMAIN-CONTAINING PROTEIN"/>
    <property type="match status" value="1"/>
</dbReference>
<comment type="caution">
    <text evidence="11">The sequence shown here is derived from an EMBL/GenBank/DDBJ whole genome shotgun (WGS) entry which is preliminary data.</text>
</comment>
<dbReference type="AlphaFoldDB" id="A0A423VVJ3"/>
<feature type="repeat" description="ANK" evidence="7">
    <location>
        <begin position="50"/>
        <end position="82"/>
    </location>
</feature>
<proteinExistence type="predicted"/>
<feature type="compositionally biased region" description="Basic and acidic residues" evidence="9">
    <location>
        <begin position="1136"/>
        <end position="1159"/>
    </location>
</feature>
<keyword evidence="4 10" id="KW-1133">Transmembrane helix</keyword>
<dbReference type="STRING" id="1230097.A0A423VVJ3"/>
<feature type="region of interest" description="Disordered" evidence="9">
    <location>
        <begin position="524"/>
        <end position="594"/>
    </location>
</feature>
<dbReference type="EMBL" id="LKEB01000073">
    <property type="protein sequence ID" value="ROV95062.1"/>
    <property type="molecule type" value="Genomic_DNA"/>
</dbReference>
<name>A0A423VVJ3_9PEZI</name>
<feature type="region of interest" description="Disordered" evidence="9">
    <location>
        <begin position="1125"/>
        <end position="1159"/>
    </location>
</feature>
<dbReference type="PROSITE" id="PS50088">
    <property type="entry name" value="ANK_REPEAT"/>
    <property type="match status" value="8"/>
</dbReference>
<evidence type="ECO:0000256" key="1">
    <source>
        <dbReference type="ARBA" id="ARBA00004141"/>
    </source>
</evidence>
<dbReference type="Proteomes" id="UP000285146">
    <property type="component" value="Unassembled WGS sequence"/>
</dbReference>
<feature type="region of interest" description="Disordered" evidence="9">
    <location>
        <begin position="1038"/>
        <end position="1057"/>
    </location>
</feature>
<accession>A0A423VVJ3</accession>
<evidence type="ECO:0000256" key="4">
    <source>
        <dbReference type="ARBA" id="ARBA00022989"/>
    </source>
</evidence>
<evidence type="ECO:0000256" key="10">
    <source>
        <dbReference type="SAM" id="Phobius"/>
    </source>
</evidence>
<dbReference type="GO" id="GO:0016020">
    <property type="term" value="C:membrane"/>
    <property type="evidence" value="ECO:0007669"/>
    <property type="project" value="UniProtKB-SubCell"/>
</dbReference>
<feature type="region of interest" description="Disordered" evidence="9">
    <location>
        <begin position="137"/>
        <end position="162"/>
    </location>
</feature>
<feature type="repeat" description="ANK" evidence="7">
    <location>
        <begin position="164"/>
        <end position="200"/>
    </location>
</feature>
<dbReference type="InterPro" id="IPR002110">
    <property type="entry name" value="Ankyrin_rpt"/>
</dbReference>
<evidence type="ECO:0000256" key="2">
    <source>
        <dbReference type="ARBA" id="ARBA00022692"/>
    </source>
</evidence>